<proteinExistence type="inferred from homology"/>
<dbReference type="GO" id="GO:0016020">
    <property type="term" value="C:membrane"/>
    <property type="evidence" value="ECO:0007669"/>
    <property type="project" value="InterPro"/>
</dbReference>
<organism evidence="15 16">
    <name type="scientific">Rotaria sordida</name>
    <dbReference type="NCBI Taxonomy" id="392033"/>
    <lineage>
        <taxon>Eukaryota</taxon>
        <taxon>Metazoa</taxon>
        <taxon>Spiralia</taxon>
        <taxon>Gnathifera</taxon>
        <taxon>Rotifera</taxon>
        <taxon>Eurotatoria</taxon>
        <taxon>Bdelloidea</taxon>
        <taxon>Philodinida</taxon>
        <taxon>Philodinidae</taxon>
        <taxon>Rotaria</taxon>
    </lineage>
</organism>
<keyword evidence="11 12" id="KW-0472">Membrane</keyword>
<feature type="transmembrane region" description="Helical" evidence="12">
    <location>
        <begin position="812"/>
        <end position="833"/>
    </location>
</feature>
<dbReference type="CDD" id="cd03249">
    <property type="entry name" value="ABC_MTABC3_MDL1_MDL2"/>
    <property type="match status" value="1"/>
</dbReference>
<feature type="transmembrane region" description="Helical" evidence="12">
    <location>
        <begin position="100"/>
        <end position="122"/>
    </location>
</feature>
<sequence>MGLCLGSIGSSIACCFGNAFCSLCCSTCPSCKGSTSTRIAYGLILFVGLIMSCVMLIPGLEKILSKIPSLCQTPHSSNTLIPTGTRSLSINCLKIVGSLAVYRLSLGMSSFFFILSLLMIKVKTSKDIRAKIQNGFWAFKLLIVIGLIIGAFFIPHNSFDYAFMIIGLIGGFIFILVQLLLSIDFVHSWNESWVDQVESGSKRHGYGLLFFTFLFYALTIAGVVLLYIYYAPNHSICRLHTFFISFNTCLCIILSIISILPCVREYNSSCGLLQSSFVCLYVLYYTWSAMSDNPNEICNPNINLKFHTINSTTIIKTTTHNPNPIRQQHLFNSITIIGLILFVCSIFYSIIATSRNNRAKKLFLSPSIDSTILDDAQLINSVSDNKWMLGSDEHSHQRVYDDERGSVTYNYSLFHLMFVLATLYAMMTLTNWYNPAKDSSTYNNTLASLWVKITSIMSYHKFFRLIPAIYGIVMILVITCIFTRGFTDSRKNLIDQLYPFDYPRTYVELYFIILIDSIILIFFSCISLCKYFQRLKYFRWIRLILMLFQLLIYAYSLTKFLVFYEWRNIRESTSPYQLDRFDGLAIVFIPLLALGGILIWIIFFKIINIQHVNRTIDPERQHLINETPRRLYTEETSPLAVDVEGTSSINETESKDIRVQIKETGSSWWRIVKLGRQEWKFYAMGFFFLLSAALGEIFQPFFSGSIISSVVDKNWHKFITSIFWYLGISLIYVITSGLRGFIFSITSTNLIQRLRDTVFTSIVKQDIEFFDETKTGEITSRLSSDITTVGEAVSVNLNIFLRSMVQAIGTTIMMLILSWNLFLLILITGPLAFGTAKIYGDLMSKQQQKVQDAIAKSNALAEEVISTIRTVKSFANEDEEAQLFHKKNDIVRKYAIRQAFYYFGYMWNAQILIVILNLGTLAYGGYIVMHNRLNVSNFVSFVLYQQRLGDVLNSINDVYTGLMKASGASIKLFEYIDRIPKIVNNGIQKPNNFQGRIEFRNVSFSFPNRKTDKVLKNISFTVQPGQQVALVGPSGSGKTTCISLLEHFYEADEGQILIDDIPVQNYDYKFYHEKVSLVSQEPVLHARSIKDNIQYGLTEKKSQEEIEYVAQMANAHSFISQFQDGYETECGERGVQMAGGQKQRIALARALIRSPNVLLLDEATSALDAEAEAQVQEAIARTVIGRTVLVIAHRLSTIRNADKIIVIKYGEIVEEGTHVDLMNKHGLYYQLVKRQTEQNETETRNRLSQNDQTTISIGIPLIDKKYSNSFNMKELSI</sequence>
<feature type="transmembrane region" description="Helical" evidence="12">
    <location>
        <begin position="722"/>
        <end position="745"/>
    </location>
</feature>
<evidence type="ECO:0000256" key="11">
    <source>
        <dbReference type="ARBA" id="ARBA00023136"/>
    </source>
</evidence>
<evidence type="ECO:0000256" key="12">
    <source>
        <dbReference type="SAM" id="Phobius"/>
    </source>
</evidence>
<dbReference type="FunFam" id="3.40.50.300:FF:000140">
    <property type="entry name" value="Lipid A export ATP-binding/permease protein MsbA"/>
    <property type="match status" value="1"/>
</dbReference>
<feature type="transmembrane region" description="Helical" evidence="12">
    <location>
        <begin position="469"/>
        <end position="487"/>
    </location>
</feature>
<dbReference type="InterPro" id="IPR005016">
    <property type="entry name" value="TDE1/TMS"/>
</dbReference>
<dbReference type="Gene3D" id="1.20.1560.10">
    <property type="entry name" value="ABC transporter type 1, transmembrane domain"/>
    <property type="match status" value="1"/>
</dbReference>
<keyword evidence="10 12" id="KW-1133">Transmembrane helix</keyword>
<dbReference type="GO" id="GO:0005524">
    <property type="term" value="F:ATP binding"/>
    <property type="evidence" value="ECO:0007669"/>
    <property type="project" value="UniProtKB-KW"/>
</dbReference>
<feature type="transmembrane region" description="Helical" evidence="12">
    <location>
        <begin position="907"/>
        <end position="928"/>
    </location>
</feature>
<feature type="transmembrane region" description="Helical" evidence="12">
    <location>
        <begin position="540"/>
        <end position="564"/>
    </location>
</feature>
<feature type="transmembrane region" description="Helical" evidence="12">
    <location>
        <begin position="39"/>
        <end position="60"/>
    </location>
</feature>
<evidence type="ECO:0000256" key="5">
    <source>
        <dbReference type="ARBA" id="ARBA00022692"/>
    </source>
</evidence>
<dbReference type="Gene3D" id="3.40.50.300">
    <property type="entry name" value="P-loop containing nucleotide triphosphate hydrolases"/>
    <property type="match status" value="1"/>
</dbReference>
<dbReference type="PANTHER" id="PTHR43394">
    <property type="entry name" value="ATP-DEPENDENT PERMEASE MDL1, MITOCHONDRIAL"/>
    <property type="match status" value="1"/>
</dbReference>
<keyword evidence="7" id="KW-0067">ATP-binding</keyword>
<dbReference type="InterPro" id="IPR003593">
    <property type="entry name" value="AAA+_ATPase"/>
</dbReference>
<evidence type="ECO:0000256" key="9">
    <source>
        <dbReference type="ARBA" id="ARBA00022967"/>
    </source>
</evidence>
<evidence type="ECO:0000313" key="15">
    <source>
        <dbReference type="EMBL" id="CAF3640760.1"/>
    </source>
</evidence>
<feature type="domain" description="ABC transmembrane type-1" evidence="14">
    <location>
        <begin position="683"/>
        <end position="964"/>
    </location>
</feature>
<dbReference type="EMBL" id="CAJOAX010000722">
    <property type="protein sequence ID" value="CAF3640760.1"/>
    <property type="molecule type" value="Genomic_DNA"/>
</dbReference>
<keyword evidence="4" id="KW-0813">Transport</keyword>
<comment type="subcellular location">
    <subcellularLocation>
        <location evidence="1">Endomembrane system</location>
        <topology evidence="1">Multi-pass membrane protein</topology>
    </subcellularLocation>
</comment>
<evidence type="ECO:0000256" key="6">
    <source>
        <dbReference type="ARBA" id="ARBA00022741"/>
    </source>
</evidence>
<evidence type="ECO:0000313" key="16">
    <source>
        <dbReference type="Proteomes" id="UP000663823"/>
    </source>
</evidence>
<feature type="transmembrane region" description="Helical" evidence="12">
    <location>
        <begin position="330"/>
        <end position="351"/>
    </location>
</feature>
<evidence type="ECO:0000256" key="2">
    <source>
        <dbReference type="ARBA" id="ARBA00006493"/>
    </source>
</evidence>
<keyword evidence="8" id="KW-0653">Protein transport</keyword>
<evidence type="ECO:0000256" key="10">
    <source>
        <dbReference type="ARBA" id="ARBA00022989"/>
    </source>
</evidence>
<dbReference type="InterPro" id="IPR017871">
    <property type="entry name" value="ABC_transporter-like_CS"/>
</dbReference>
<comment type="similarity">
    <text evidence="3">Belongs to the TDE1 family.</text>
</comment>
<feature type="transmembrane region" description="Helical" evidence="12">
    <location>
        <begin position="584"/>
        <end position="604"/>
    </location>
</feature>
<feature type="transmembrane region" description="Helical" evidence="12">
    <location>
        <begin position="681"/>
        <end position="702"/>
    </location>
</feature>
<dbReference type="Pfam" id="PF00005">
    <property type="entry name" value="ABC_tran"/>
    <property type="match status" value="1"/>
</dbReference>
<accession>A0A818QQS9</accession>
<dbReference type="Pfam" id="PF00664">
    <property type="entry name" value="ABC_membrane"/>
    <property type="match status" value="1"/>
</dbReference>
<keyword evidence="5 12" id="KW-0812">Transmembrane</keyword>
<dbReference type="FunFam" id="1.20.1560.10:FF:000215">
    <property type="entry name" value="ABC transporter B family member 4"/>
    <property type="match status" value="1"/>
</dbReference>
<dbReference type="GO" id="GO:0015421">
    <property type="term" value="F:ABC-type oligopeptide transporter activity"/>
    <property type="evidence" value="ECO:0007669"/>
    <property type="project" value="TreeGrafter"/>
</dbReference>
<dbReference type="PANTHER" id="PTHR43394:SF19">
    <property type="entry name" value="ABC TRANSPORTER B FAMILY"/>
    <property type="match status" value="1"/>
</dbReference>
<protein>
    <submittedName>
        <fullName evidence="15">Uncharacterized protein</fullName>
    </submittedName>
</protein>
<dbReference type="PROSITE" id="PS00211">
    <property type="entry name" value="ABC_TRANSPORTER_1"/>
    <property type="match status" value="1"/>
</dbReference>
<feature type="transmembrane region" description="Helical" evidence="12">
    <location>
        <begin position="413"/>
        <end position="433"/>
    </location>
</feature>
<dbReference type="SMART" id="SM00382">
    <property type="entry name" value="AAA"/>
    <property type="match status" value="1"/>
</dbReference>
<feature type="transmembrane region" description="Helical" evidence="12">
    <location>
        <begin position="134"/>
        <end position="155"/>
    </location>
</feature>
<dbReference type="GO" id="GO:0012505">
    <property type="term" value="C:endomembrane system"/>
    <property type="evidence" value="ECO:0007669"/>
    <property type="project" value="UniProtKB-SubCell"/>
</dbReference>
<keyword evidence="6" id="KW-0547">Nucleotide-binding</keyword>
<keyword evidence="8" id="KW-0571">Peptide transport</keyword>
<dbReference type="AlphaFoldDB" id="A0A818QQS9"/>
<dbReference type="InterPro" id="IPR003439">
    <property type="entry name" value="ABC_transporter-like_ATP-bd"/>
</dbReference>
<dbReference type="InterPro" id="IPR011527">
    <property type="entry name" value="ABC1_TM_dom"/>
</dbReference>
<feature type="domain" description="ABC transporter" evidence="13">
    <location>
        <begin position="997"/>
        <end position="1234"/>
    </location>
</feature>
<name>A0A818QQS9_9BILA</name>
<feature type="transmembrane region" description="Helical" evidence="12">
    <location>
        <begin position="242"/>
        <end position="263"/>
    </location>
</feature>
<evidence type="ECO:0000256" key="3">
    <source>
        <dbReference type="ARBA" id="ARBA00006665"/>
    </source>
</evidence>
<dbReference type="Proteomes" id="UP000663823">
    <property type="component" value="Unassembled WGS sequence"/>
</dbReference>
<dbReference type="InterPro" id="IPR039421">
    <property type="entry name" value="Type_1_exporter"/>
</dbReference>
<feature type="transmembrane region" description="Helical" evidence="12">
    <location>
        <begin position="161"/>
        <end position="186"/>
    </location>
</feature>
<gene>
    <name evidence="15" type="ORF">OTI717_LOCUS8820</name>
</gene>
<dbReference type="PROSITE" id="PS50893">
    <property type="entry name" value="ABC_TRANSPORTER_2"/>
    <property type="match status" value="1"/>
</dbReference>
<dbReference type="InterPro" id="IPR027417">
    <property type="entry name" value="P-loop_NTPase"/>
</dbReference>
<dbReference type="SUPFAM" id="SSF90123">
    <property type="entry name" value="ABC transporter transmembrane region"/>
    <property type="match status" value="1"/>
</dbReference>
<evidence type="ECO:0000256" key="4">
    <source>
        <dbReference type="ARBA" id="ARBA00022448"/>
    </source>
</evidence>
<dbReference type="GO" id="GO:0016887">
    <property type="term" value="F:ATP hydrolysis activity"/>
    <property type="evidence" value="ECO:0007669"/>
    <property type="project" value="InterPro"/>
</dbReference>
<dbReference type="SUPFAM" id="SSF52540">
    <property type="entry name" value="P-loop containing nucleoside triphosphate hydrolases"/>
    <property type="match status" value="1"/>
</dbReference>
<evidence type="ECO:0000256" key="1">
    <source>
        <dbReference type="ARBA" id="ARBA00004127"/>
    </source>
</evidence>
<dbReference type="Pfam" id="PF03348">
    <property type="entry name" value="Serinc"/>
    <property type="match status" value="1"/>
</dbReference>
<comment type="similarity">
    <text evidence="2">Belongs to the ABC transporter superfamily. ABCB family. MHC peptide exporter (TC 3.A.1.209) subfamily.</text>
</comment>
<reference evidence="15" key="1">
    <citation type="submission" date="2021-02" db="EMBL/GenBank/DDBJ databases">
        <authorList>
            <person name="Nowell W R."/>
        </authorList>
    </citation>
    <scope>NUCLEOTIDE SEQUENCE</scope>
</reference>
<keyword evidence="9" id="KW-1278">Translocase</keyword>
<evidence type="ECO:0000256" key="7">
    <source>
        <dbReference type="ARBA" id="ARBA00022840"/>
    </source>
</evidence>
<dbReference type="InterPro" id="IPR036640">
    <property type="entry name" value="ABC1_TM_sf"/>
</dbReference>
<evidence type="ECO:0000259" key="13">
    <source>
        <dbReference type="PROSITE" id="PS50893"/>
    </source>
</evidence>
<evidence type="ECO:0000259" key="14">
    <source>
        <dbReference type="PROSITE" id="PS50929"/>
    </source>
</evidence>
<feature type="transmembrane region" description="Helical" evidence="12">
    <location>
        <begin position="206"/>
        <end position="230"/>
    </location>
</feature>
<feature type="transmembrane region" description="Helical" evidence="12">
    <location>
        <begin position="507"/>
        <end position="528"/>
    </location>
</feature>
<evidence type="ECO:0000256" key="8">
    <source>
        <dbReference type="ARBA" id="ARBA00022856"/>
    </source>
</evidence>
<dbReference type="PROSITE" id="PS50929">
    <property type="entry name" value="ABC_TM1F"/>
    <property type="match status" value="1"/>
</dbReference>
<comment type="caution">
    <text evidence="15">The sequence shown here is derived from an EMBL/GenBank/DDBJ whole genome shotgun (WGS) entry which is preliminary data.</text>
</comment>